<dbReference type="FunFam" id="3.40.50.11860:FF:000001">
    <property type="entry name" value="2-(3-amino-3-carboxypropyl)histidine synthase subunit 2"/>
    <property type="match status" value="1"/>
</dbReference>
<feature type="region of interest" description="Disordered" evidence="10">
    <location>
        <begin position="471"/>
        <end position="493"/>
    </location>
</feature>
<dbReference type="PANTHER" id="PTHR10762:SF2">
    <property type="entry name" value="2-(3-AMINO-3-CARBOXYPROPYL)HISTIDINE SYNTHASE SUBUNIT 2"/>
    <property type="match status" value="1"/>
</dbReference>
<evidence type="ECO:0000256" key="6">
    <source>
        <dbReference type="ARBA" id="ARBA00023004"/>
    </source>
</evidence>
<keyword evidence="6 9" id="KW-0408">Iron</keyword>
<dbReference type="PANTHER" id="PTHR10762">
    <property type="entry name" value="DIPHTHAMIDE BIOSYNTHESIS PROTEIN"/>
    <property type="match status" value="1"/>
</dbReference>
<dbReference type="SFLD" id="SFLDF00408">
    <property type="entry name" value="Diphthamide_biosynthesis_famil"/>
    <property type="match status" value="1"/>
</dbReference>
<comment type="similarity">
    <text evidence="3 9">Belongs to the DPH1/DPH2 family. DPH2 subfamily.</text>
</comment>
<comment type="caution">
    <text evidence="11">The sequence shown here is derived from an EMBL/GenBank/DDBJ whole genome shotgun (WGS) entry which is preliminary data.</text>
</comment>
<evidence type="ECO:0000256" key="1">
    <source>
        <dbReference type="ARBA" id="ARBA00001966"/>
    </source>
</evidence>
<evidence type="ECO:0000256" key="9">
    <source>
        <dbReference type="RuleBase" id="RU364133"/>
    </source>
</evidence>
<protein>
    <recommendedName>
        <fullName evidence="4 9">2-(3-amino-3-carboxypropyl)histidine synthase subunit 2</fullName>
    </recommendedName>
</protein>
<dbReference type="EMBL" id="JACVVK020000002">
    <property type="protein sequence ID" value="KAK7508182.1"/>
    <property type="molecule type" value="Genomic_DNA"/>
</dbReference>
<dbReference type="SFLD" id="SFLDG01121">
    <property type="entry name" value="Diphthamide_biosynthesis"/>
    <property type="match status" value="1"/>
</dbReference>
<evidence type="ECO:0000256" key="4">
    <source>
        <dbReference type="ARBA" id="ARBA00021914"/>
    </source>
</evidence>
<proteinExistence type="inferred from homology"/>
<keyword evidence="5 9" id="KW-0479">Metal-binding</keyword>
<dbReference type="InterPro" id="IPR042265">
    <property type="entry name" value="DPH1/DPH2_3"/>
</dbReference>
<dbReference type="InterPro" id="IPR042263">
    <property type="entry name" value="DPH1/DPH2_1"/>
</dbReference>
<dbReference type="GO" id="GO:0051536">
    <property type="term" value="F:iron-sulfur cluster binding"/>
    <property type="evidence" value="ECO:0007669"/>
    <property type="project" value="UniProtKB-KW"/>
</dbReference>
<comment type="function">
    <text evidence="8 9">Required for the first step of diphthamide biosynthesis, a post-translational modification of histidine which occurs in elongation factor 2. DPH1 and DPH2 transfer a 3-amino-3-carboxypropyl (ACP) group from S-adenosyl-L-methionine (SAM) to a histidine residue, the reaction is assisted by a reduction system comprising DPH3 and a NADH-dependent reductase. Facilitates the reduction of the catalytic iron-sulfur cluster found in the DPH1 subunit.</text>
</comment>
<keyword evidence="7 9" id="KW-0411">Iron-sulfur</keyword>
<organism evidence="11 12">
    <name type="scientific">Batillaria attramentaria</name>
    <dbReference type="NCBI Taxonomy" id="370345"/>
    <lineage>
        <taxon>Eukaryota</taxon>
        <taxon>Metazoa</taxon>
        <taxon>Spiralia</taxon>
        <taxon>Lophotrochozoa</taxon>
        <taxon>Mollusca</taxon>
        <taxon>Gastropoda</taxon>
        <taxon>Caenogastropoda</taxon>
        <taxon>Sorbeoconcha</taxon>
        <taxon>Cerithioidea</taxon>
        <taxon>Batillariidae</taxon>
        <taxon>Batillaria</taxon>
    </lineage>
</organism>
<evidence type="ECO:0000256" key="8">
    <source>
        <dbReference type="ARBA" id="ARBA00045159"/>
    </source>
</evidence>
<evidence type="ECO:0000313" key="11">
    <source>
        <dbReference type="EMBL" id="KAK7508182.1"/>
    </source>
</evidence>
<dbReference type="Proteomes" id="UP001519460">
    <property type="component" value="Unassembled WGS sequence"/>
</dbReference>
<name>A0ABD0M9V6_9CAEN</name>
<dbReference type="NCBIfam" id="TIGR00322">
    <property type="entry name" value="diphth2_R"/>
    <property type="match status" value="1"/>
</dbReference>
<comment type="pathway">
    <text evidence="2 9">Protein modification; peptidyl-diphthamide biosynthesis.</text>
</comment>
<dbReference type="SFLD" id="SFLDS00032">
    <property type="entry name" value="Radical_SAM_3-amino-3-carboxyp"/>
    <property type="match status" value="1"/>
</dbReference>
<evidence type="ECO:0000256" key="2">
    <source>
        <dbReference type="ARBA" id="ARBA00005156"/>
    </source>
</evidence>
<evidence type="ECO:0000313" key="12">
    <source>
        <dbReference type="Proteomes" id="UP001519460"/>
    </source>
</evidence>
<dbReference type="Gene3D" id="3.40.50.11840">
    <property type="entry name" value="Diphthamide synthesis DPH1/DPH2 domain 1"/>
    <property type="match status" value="1"/>
</dbReference>
<evidence type="ECO:0000256" key="7">
    <source>
        <dbReference type="ARBA" id="ARBA00023014"/>
    </source>
</evidence>
<evidence type="ECO:0000256" key="10">
    <source>
        <dbReference type="SAM" id="MobiDB-lite"/>
    </source>
</evidence>
<dbReference type="GO" id="GO:0046872">
    <property type="term" value="F:metal ion binding"/>
    <property type="evidence" value="ECO:0007669"/>
    <property type="project" value="UniProtKB-KW"/>
</dbReference>
<dbReference type="NCBIfam" id="TIGR00272">
    <property type="entry name" value="DPH2"/>
    <property type="match status" value="1"/>
</dbReference>
<keyword evidence="12" id="KW-1185">Reference proteome</keyword>
<evidence type="ECO:0000256" key="3">
    <source>
        <dbReference type="ARBA" id="ARBA00006179"/>
    </source>
</evidence>
<sequence>MASTSAFSSADDVVDRRLTVVPQSATDASDLPVRYETARCCGWIQDRNFQKVALQFPDELLVDAAAVQWEIQKMVTASVFILGDTSYGSCCVDEVAAEHYQADCIIHFGPTCLSPTRRLPVLYVLFAQPVDTQDAADQFQVLFPDQQSKVILMADTVYHHAVEPLFQRLKESYTNVVSSYLRFPDSDSSSHDEIKEDSKDAVPQEERSSCDHCKCNRHFHLPQDSCLDEYSIFYIGSEGLALTNLMMTLNRCAFFTYCPCSRTGRKETLNVNKALMKRYYMIERAKDASIVGIVVGTLGVAHTQDMISYLKTLLRSAGKKSYTFVVGKLNPAKLGNFMEVDVFVLVACPQNSLLDSREFYRPIVTPFEMDVACNQAREWTGDYVTDFLQLLPGAAHHIPMQMAVPDSTDVSLISNKLRSMGQRTTAEGDDQGSTAVVLRSEAMAVTTVSAETAGEFLSARSWRGLERKLGETPVEKAKEGRSGIALGYENEPQ</sequence>
<feature type="compositionally biased region" description="Basic and acidic residues" evidence="10">
    <location>
        <begin position="471"/>
        <end position="481"/>
    </location>
</feature>
<gene>
    <name evidence="11" type="ORF">BaRGS_00000421</name>
</gene>
<dbReference type="InterPro" id="IPR016435">
    <property type="entry name" value="DPH1/DPH2"/>
</dbReference>
<dbReference type="Pfam" id="PF01866">
    <property type="entry name" value="Diphthamide_syn"/>
    <property type="match status" value="1"/>
</dbReference>
<evidence type="ECO:0000256" key="5">
    <source>
        <dbReference type="ARBA" id="ARBA00022723"/>
    </source>
</evidence>
<dbReference type="FunFam" id="3.40.50.11840:FF:000002">
    <property type="entry name" value="2-(3-amino-3-carboxypropyl)histidine synthase subunit 2"/>
    <property type="match status" value="1"/>
</dbReference>
<accession>A0ABD0M9V6</accession>
<reference evidence="11 12" key="1">
    <citation type="journal article" date="2023" name="Sci. Data">
        <title>Genome assembly of the Korean intertidal mud-creeper Batillaria attramentaria.</title>
        <authorList>
            <person name="Patra A.K."/>
            <person name="Ho P.T."/>
            <person name="Jun S."/>
            <person name="Lee S.J."/>
            <person name="Kim Y."/>
            <person name="Won Y.J."/>
        </authorList>
    </citation>
    <scope>NUCLEOTIDE SEQUENCE [LARGE SCALE GENOMIC DNA]</scope>
    <source>
        <strain evidence="11">Wonlab-2016</strain>
    </source>
</reference>
<comment type="cofactor">
    <cofactor evidence="1">
        <name>[4Fe-4S] cluster</name>
        <dbReference type="ChEBI" id="CHEBI:49883"/>
    </cofactor>
</comment>
<dbReference type="AlphaFoldDB" id="A0ABD0M9V6"/>
<dbReference type="InterPro" id="IPR010014">
    <property type="entry name" value="DHP2"/>
</dbReference>
<dbReference type="Gene3D" id="3.40.50.11860">
    <property type="entry name" value="Diphthamide synthesis DPH1/DPH2 domain 3"/>
    <property type="match status" value="1"/>
</dbReference>